<evidence type="ECO:0000256" key="5">
    <source>
        <dbReference type="SAM" id="Phobius"/>
    </source>
</evidence>
<keyword evidence="3 5" id="KW-1133">Transmembrane helix</keyword>
<dbReference type="RefSeq" id="WP_099474339.1">
    <property type="nucleotide sequence ID" value="NZ_CP041025.1"/>
</dbReference>
<keyword evidence="2 5" id="KW-0812">Transmembrane</keyword>
<dbReference type="CDD" id="cd16425">
    <property type="entry name" value="TrbF"/>
    <property type="match status" value="1"/>
</dbReference>
<dbReference type="Proteomes" id="UP000229730">
    <property type="component" value="Unassembled WGS sequence"/>
</dbReference>
<organism evidence="7 8">
    <name type="scientific">Paremcibacter congregatus</name>
    <dbReference type="NCBI Taxonomy" id="2043170"/>
    <lineage>
        <taxon>Bacteria</taxon>
        <taxon>Pseudomonadati</taxon>
        <taxon>Pseudomonadota</taxon>
        <taxon>Alphaproteobacteria</taxon>
        <taxon>Emcibacterales</taxon>
        <taxon>Emcibacteraceae</taxon>
        <taxon>Paremcibacter</taxon>
    </lineage>
</organism>
<evidence type="ECO:0000256" key="3">
    <source>
        <dbReference type="ARBA" id="ARBA00022989"/>
    </source>
</evidence>
<dbReference type="InParanoid" id="A0A2G4YNW3"/>
<dbReference type="NCBIfam" id="NF010446">
    <property type="entry name" value="PRK13872.1"/>
    <property type="match status" value="1"/>
</dbReference>
<proteinExistence type="predicted"/>
<dbReference type="Pfam" id="PF04335">
    <property type="entry name" value="VirB8"/>
    <property type="match status" value="1"/>
</dbReference>
<evidence type="ECO:0000256" key="2">
    <source>
        <dbReference type="ARBA" id="ARBA00022692"/>
    </source>
</evidence>
<feature type="transmembrane region" description="Helical" evidence="5">
    <location>
        <begin position="44"/>
        <end position="63"/>
    </location>
</feature>
<evidence type="ECO:0000313" key="7">
    <source>
        <dbReference type="EMBL" id="PHZ84011.1"/>
    </source>
</evidence>
<evidence type="ECO:0000256" key="1">
    <source>
        <dbReference type="ARBA" id="ARBA00004167"/>
    </source>
</evidence>
<dbReference type="EMBL" id="PDEM01000028">
    <property type="protein sequence ID" value="PHZ84011.1"/>
    <property type="molecule type" value="Genomic_DNA"/>
</dbReference>
<keyword evidence="4 5" id="KW-0472">Membrane</keyword>
<dbReference type="AlphaFoldDB" id="A0A2G4YNW3"/>
<keyword evidence="8" id="KW-1185">Reference proteome</keyword>
<comment type="caution">
    <text evidence="7">The sequence shown here is derived from an EMBL/GenBank/DDBJ whole genome shotgun (WGS) entry which is preliminary data.</text>
</comment>
<sequence length="239" mass="27021">MKIFKRQRQSYGDAGTVETPFQKASKLWDRRMGSALMQARNWRLMAFLCLGLTTALVFALITLSSSSRITPYVVEIGSKGEVRAIGSALEKYSPSDAVISYHLSDFISKVRSLPSDPVILRENWLKSYAMVTDQGANILNQYARENDPFKLLGRQTITVDVTSIVRASKDSFQIKWQEAHYQKGSLTEKQNHTAILSLMFEPPRDVASLRNNPLGLYIHDLNWSRDFNPNTSNTKGTLK</sequence>
<evidence type="ECO:0000313" key="8">
    <source>
        <dbReference type="Proteomes" id="UP000229730"/>
    </source>
</evidence>
<dbReference type="InterPro" id="IPR007430">
    <property type="entry name" value="VirB8"/>
</dbReference>
<dbReference type="InterPro" id="IPR032710">
    <property type="entry name" value="NTF2-like_dom_sf"/>
</dbReference>
<dbReference type="SUPFAM" id="SSF54427">
    <property type="entry name" value="NTF2-like"/>
    <property type="match status" value="1"/>
</dbReference>
<dbReference type="GO" id="GO:0016020">
    <property type="term" value="C:membrane"/>
    <property type="evidence" value="ECO:0007669"/>
    <property type="project" value="UniProtKB-SubCell"/>
</dbReference>
<reference evidence="7 8" key="1">
    <citation type="submission" date="2017-10" db="EMBL/GenBank/DDBJ databases">
        <title>Frigbacter circumglobatus gen. nov. sp. nov., isolated from sediment cultured in situ.</title>
        <authorList>
            <person name="Zhao Z."/>
        </authorList>
    </citation>
    <scope>NUCLEOTIDE SEQUENCE [LARGE SCALE GENOMIC DNA]</scope>
    <source>
        <strain evidence="7 8">ZYL</strain>
    </source>
</reference>
<gene>
    <name evidence="7" type="ORF">CRD36_14015</name>
</gene>
<evidence type="ECO:0000256" key="4">
    <source>
        <dbReference type="ARBA" id="ARBA00023136"/>
    </source>
</evidence>
<feature type="domain" description="Bacterial virulence protein VirB8" evidence="6">
    <location>
        <begin position="24"/>
        <end position="226"/>
    </location>
</feature>
<protein>
    <submittedName>
        <fullName evidence="7">Conjugal transfer protein TrbF</fullName>
    </submittedName>
</protein>
<comment type="subcellular location">
    <subcellularLocation>
        <location evidence="1">Membrane</location>
        <topology evidence="1">Single-pass membrane protein</topology>
    </subcellularLocation>
</comment>
<accession>A0A2G4YNW3</accession>
<dbReference type="InterPro" id="IPR035658">
    <property type="entry name" value="TrbF"/>
</dbReference>
<evidence type="ECO:0000259" key="6">
    <source>
        <dbReference type="Pfam" id="PF04335"/>
    </source>
</evidence>
<dbReference type="Gene3D" id="3.10.450.230">
    <property type="entry name" value="VirB8 protein"/>
    <property type="match status" value="1"/>
</dbReference>
<dbReference type="OrthoDB" id="597581at2"/>
<name>A0A2G4YNW3_9PROT</name>